<dbReference type="EMBL" id="PQXI01000127">
    <property type="protein sequence ID" value="TGO23587.1"/>
    <property type="molecule type" value="Genomic_DNA"/>
</dbReference>
<evidence type="ECO:0000313" key="2">
    <source>
        <dbReference type="Proteomes" id="UP000297910"/>
    </source>
</evidence>
<dbReference type="AlphaFoldDB" id="A0A4Z1FPF8"/>
<dbReference type="Proteomes" id="UP000297910">
    <property type="component" value="Unassembled WGS sequence"/>
</dbReference>
<protein>
    <submittedName>
        <fullName evidence="1">Uncharacterized protein</fullName>
    </submittedName>
</protein>
<reference evidence="1 2" key="1">
    <citation type="submission" date="2017-12" db="EMBL/GenBank/DDBJ databases">
        <title>Comparative genomics of Botrytis spp.</title>
        <authorList>
            <person name="Valero-Jimenez C.A."/>
            <person name="Tapia P."/>
            <person name="Veloso J."/>
            <person name="Silva-Moreno E."/>
            <person name="Staats M."/>
            <person name="Valdes J.H."/>
            <person name="Van Kan J.A.L."/>
        </authorList>
    </citation>
    <scope>NUCLEOTIDE SEQUENCE [LARGE SCALE GENOMIC DNA]</scope>
    <source>
        <strain evidence="1 2">Bp0003</strain>
    </source>
</reference>
<sequence length="83" mass="9475">MSRGIVSLKTVWVTLEQESNPDGRTSCRFMIILRYHLSECRKRAYNLSSKHLAVQVSDPSLDRADISTLRETIKEPGRGPRDT</sequence>
<evidence type="ECO:0000313" key="1">
    <source>
        <dbReference type="EMBL" id="TGO23587.1"/>
    </source>
</evidence>
<comment type="caution">
    <text evidence="1">The sequence shown here is derived from an EMBL/GenBank/DDBJ whole genome shotgun (WGS) entry which is preliminary data.</text>
</comment>
<accession>A0A4Z1FPF8</accession>
<keyword evidence="2" id="KW-1185">Reference proteome</keyword>
<organism evidence="1 2">
    <name type="scientific">Botrytis paeoniae</name>
    <dbReference type="NCBI Taxonomy" id="278948"/>
    <lineage>
        <taxon>Eukaryota</taxon>
        <taxon>Fungi</taxon>
        <taxon>Dikarya</taxon>
        <taxon>Ascomycota</taxon>
        <taxon>Pezizomycotina</taxon>
        <taxon>Leotiomycetes</taxon>
        <taxon>Helotiales</taxon>
        <taxon>Sclerotiniaceae</taxon>
        <taxon>Botrytis</taxon>
    </lineage>
</organism>
<name>A0A4Z1FPF8_9HELO</name>
<gene>
    <name evidence="1" type="ORF">BPAE_0127g00070</name>
</gene>
<proteinExistence type="predicted"/>